<feature type="domain" description="Transposase DDE" evidence="1">
    <location>
        <begin position="100"/>
        <end position="151"/>
    </location>
</feature>
<reference evidence="2" key="1">
    <citation type="submission" date="2018-08" db="EMBL/GenBank/DDBJ databases">
        <authorList>
            <consortium name="GenomeTrakr network: Whole genome sequencing for foodborne pathogen traceback"/>
        </authorList>
    </citation>
    <scope>NUCLEOTIDE SEQUENCE</scope>
    <source>
        <strain evidence="3">FSW0086</strain>
        <strain evidence="2">FSW0095</strain>
    </source>
</reference>
<evidence type="ECO:0000313" key="2">
    <source>
        <dbReference type="EMBL" id="EBV6752632.1"/>
    </source>
</evidence>
<comment type="caution">
    <text evidence="2">The sequence shown here is derived from an EMBL/GenBank/DDBJ whole genome shotgun (WGS) entry which is preliminary data.</text>
</comment>
<dbReference type="Pfam" id="PF13612">
    <property type="entry name" value="DDE_Tnp_1_3"/>
    <property type="match status" value="1"/>
</dbReference>
<sequence>MEVFCDVDDFSAVFIPEWEKTLLTDGTRKRQRSGRMTMSEVMTIIIFFQMSHHRDFKNFYTGYLSRFYTAEFPNLLSYTRFLEVMPTALVPLCSYFASLKSEPTGIEFVDSTSIKVCHNLRIHRHKTLSGLASRGKGTMGWFYGFKLHLIV</sequence>
<proteinExistence type="predicted"/>
<dbReference type="AlphaFoldDB" id="A0A5V9N5Z2"/>
<dbReference type="EMBL" id="AAHFZW010000034">
    <property type="protein sequence ID" value="EBV6752632.1"/>
    <property type="molecule type" value="Genomic_DNA"/>
</dbReference>
<dbReference type="EMBL" id="AAHGAG010000045">
    <property type="protein sequence ID" value="EBV6814300.1"/>
    <property type="molecule type" value="Genomic_DNA"/>
</dbReference>
<accession>A0A5V9N5Z2</accession>
<name>A0A5V9N5Z2_SALET</name>
<feature type="non-terminal residue" evidence="2">
    <location>
        <position position="151"/>
    </location>
</feature>
<organism evidence="2">
    <name type="scientific">Salmonella enterica subsp. enterica serovar Mbandaka</name>
    <dbReference type="NCBI Taxonomy" id="192954"/>
    <lineage>
        <taxon>Bacteria</taxon>
        <taxon>Pseudomonadati</taxon>
        <taxon>Pseudomonadota</taxon>
        <taxon>Gammaproteobacteria</taxon>
        <taxon>Enterobacterales</taxon>
        <taxon>Enterobacteriaceae</taxon>
        <taxon>Salmonella</taxon>
    </lineage>
</organism>
<gene>
    <name evidence="3" type="ORF">AA04_25765</name>
    <name evidence="2" type="ORF">Z987_25640</name>
</gene>
<dbReference type="InterPro" id="IPR025668">
    <property type="entry name" value="Tnp_DDE_dom"/>
</dbReference>
<evidence type="ECO:0000313" key="3">
    <source>
        <dbReference type="EMBL" id="EBV6814300.1"/>
    </source>
</evidence>
<protein>
    <submittedName>
        <fullName evidence="2">IS982 family transposase</fullName>
    </submittedName>
</protein>
<evidence type="ECO:0000259" key="1">
    <source>
        <dbReference type="Pfam" id="PF13612"/>
    </source>
</evidence>